<comment type="caution">
    <text evidence="11">The sequence shown here is derived from an EMBL/GenBank/DDBJ whole genome shotgun (WGS) entry which is preliminary data.</text>
</comment>
<organism evidence="11">
    <name type="scientific">bioreactor metagenome</name>
    <dbReference type="NCBI Taxonomy" id="1076179"/>
    <lineage>
        <taxon>unclassified sequences</taxon>
        <taxon>metagenomes</taxon>
        <taxon>ecological metagenomes</taxon>
    </lineage>
</organism>
<dbReference type="GO" id="GO:0005886">
    <property type="term" value="C:plasma membrane"/>
    <property type="evidence" value="ECO:0007669"/>
    <property type="project" value="UniProtKB-SubCell"/>
</dbReference>
<sequence length="55" mass="5810">MLAGLPNAPSLYSPYVDFVAAKQRQAVVLNAMVRGGYIGPGLAEEAKTASLQFAR</sequence>
<gene>
    <name evidence="11" type="ORF">SDC9_123066</name>
</gene>
<dbReference type="EMBL" id="VSSQ01027052">
    <property type="protein sequence ID" value="MPM76071.1"/>
    <property type="molecule type" value="Genomic_DNA"/>
</dbReference>
<evidence type="ECO:0000256" key="6">
    <source>
        <dbReference type="ARBA" id="ARBA00022984"/>
    </source>
</evidence>
<evidence type="ECO:0000256" key="1">
    <source>
        <dbReference type="ARBA" id="ARBA00004236"/>
    </source>
</evidence>
<evidence type="ECO:0000256" key="2">
    <source>
        <dbReference type="ARBA" id="ARBA00022475"/>
    </source>
</evidence>
<dbReference type="InterPro" id="IPR023346">
    <property type="entry name" value="Lysozyme-like_dom_sf"/>
</dbReference>
<evidence type="ECO:0000256" key="10">
    <source>
        <dbReference type="ARBA" id="ARBA00049902"/>
    </source>
</evidence>
<evidence type="ECO:0000313" key="11">
    <source>
        <dbReference type="EMBL" id="MPM76071.1"/>
    </source>
</evidence>
<dbReference type="GO" id="GO:0008360">
    <property type="term" value="P:regulation of cell shape"/>
    <property type="evidence" value="ECO:0007669"/>
    <property type="project" value="UniProtKB-KW"/>
</dbReference>
<keyword evidence="2" id="KW-1003">Cell membrane</keyword>
<dbReference type="GO" id="GO:0009252">
    <property type="term" value="P:peptidoglycan biosynthetic process"/>
    <property type="evidence" value="ECO:0007669"/>
    <property type="project" value="UniProtKB-KW"/>
</dbReference>
<keyword evidence="3" id="KW-0328">Glycosyltransferase</keyword>
<dbReference type="SUPFAM" id="SSF53955">
    <property type="entry name" value="Lysozyme-like"/>
    <property type="match status" value="1"/>
</dbReference>
<proteinExistence type="predicted"/>
<keyword evidence="4" id="KW-0808">Transferase</keyword>
<evidence type="ECO:0000256" key="7">
    <source>
        <dbReference type="ARBA" id="ARBA00023136"/>
    </source>
</evidence>
<keyword evidence="5" id="KW-0133">Cell shape</keyword>
<dbReference type="EC" id="2.4.99.28" evidence="9"/>
<evidence type="ECO:0000256" key="8">
    <source>
        <dbReference type="ARBA" id="ARBA00023316"/>
    </source>
</evidence>
<accession>A0A645CGM3</accession>
<dbReference type="AlphaFoldDB" id="A0A645CGM3"/>
<dbReference type="GO" id="GO:0030288">
    <property type="term" value="C:outer membrane-bounded periplasmic space"/>
    <property type="evidence" value="ECO:0007669"/>
    <property type="project" value="TreeGrafter"/>
</dbReference>
<dbReference type="PANTHER" id="PTHR32282:SF11">
    <property type="entry name" value="PENICILLIN-BINDING PROTEIN 1B"/>
    <property type="match status" value="1"/>
</dbReference>
<protein>
    <recommendedName>
        <fullName evidence="9">peptidoglycan glycosyltransferase</fullName>
        <ecNumber evidence="9">2.4.99.28</ecNumber>
    </recommendedName>
</protein>
<evidence type="ECO:0000256" key="9">
    <source>
        <dbReference type="ARBA" id="ARBA00044770"/>
    </source>
</evidence>
<name>A0A645CGM3_9ZZZZ</name>
<evidence type="ECO:0000256" key="5">
    <source>
        <dbReference type="ARBA" id="ARBA00022960"/>
    </source>
</evidence>
<dbReference type="Gene3D" id="1.10.3810.10">
    <property type="entry name" value="Biosynthetic peptidoglycan transglycosylase-like"/>
    <property type="match status" value="1"/>
</dbReference>
<keyword evidence="8" id="KW-0961">Cell wall biogenesis/degradation</keyword>
<keyword evidence="7" id="KW-0472">Membrane</keyword>
<dbReference type="GO" id="GO:0008955">
    <property type="term" value="F:peptidoglycan glycosyltransferase activity"/>
    <property type="evidence" value="ECO:0007669"/>
    <property type="project" value="UniProtKB-EC"/>
</dbReference>
<evidence type="ECO:0000256" key="4">
    <source>
        <dbReference type="ARBA" id="ARBA00022679"/>
    </source>
</evidence>
<dbReference type="InterPro" id="IPR050396">
    <property type="entry name" value="Glycosyltr_51/Transpeptidase"/>
</dbReference>
<evidence type="ECO:0000256" key="3">
    <source>
        <dbReference type="ARBA" id="ARBA00022676"/>
    </source>
</evidence>
<reference evidence="11" key="1">
    <citation type="submission" date="2019-08" db="EMBL/GenBank/DDBJ databases">
        <authorList>
            <person name="Kucharzyk K."/>
            <person name="Murdoch R.W."/>
            <person name="Higgins S."/>
            <person name="Loffler F."/>
        </authorList>
    </citation>
    <scope>NUCLEOTIDE SEQUENCE</scope>
</reference>
<dbReference type="PANTHER" id="PTHR32282">
    <property type="entry name" value="BINDING PROTEIN TRANSPEPTIDASE, PUTATIVE-RELATED"/>
    <property type="match status" value="1"/>
</dbReference>
<keyword evidence="6" id="KW-0573">Peptidoglycan synthesis</keyword>
<dbReference type="GO" id="GO:0071555">
    <property type="term" value="P:cell wall organization"/>
    <property type="evidence" value="ECO:0007669"/>
    <property type="project" value="UniProtKB-KW"/>
</dbReference>
<comment type="catalytic activity">
    <reaction evidence="10">
        <text>[GlcNAc-(1-&gt;4)-Mur2Ac(oyl-L-Ala-gamma-D-Glu-L-Lys-D-Ala-D-Ala)](n)-di-trans,octa-cis-undecaprenyl diphosphate + beta-D-GlcNAc-(1-&gt;4)-Mur2Ac(oyl-L-Ala-gamma-D-Glu-L-Lys-D-Ala-D-Ala)-di-trans,octa-cis-undecaprenyl diphosphate = [GlcNAc-(1-&gt;4)-Mur2Ac(oyl-L-Ala-gamma-D-Glu-L-Lys-D-Ala-D-Ala)](n+1)-di-trans,octa-cis-undecaprenyl diphosphate + di-trans,octa-cis-undecaprenyl diphosphate + H(+)</text>
        <dbReference type="Rhea" id="RHEA:23708"/>
        <dbReference type="Rhea" id="RHEA-COMP:9602"/>
        <dbReference type="Rhea" id="RHEA-COMP:9603"/>
        <dbReference type="ChEBI" id="CHEBI:15378"/>
        <dbReference type="ChEBI" id="CHEBI:58405"/>
        <dbReference type="ChEBI" id="CHEBI:60033"/>
        <dbReference type="ChEBI" id="CHEBI:78435"/>
        <dbReference type="EC" id="2.4.99.28"/>
    </reaction>
</comment>
<dbReference type="InterPro" id="IPR036950">
    <property type="entry name" value="PBP_transglycosylase"/>
</dbReference>
<comment type="subcellular location">
    <subcellularLocation>
        <location evidence="1">Cell membrane</location>
    </subcellularLocation>
</comment>